<dbReference type="Gene3D" id="3.30.70.330">
    <property type="match status" value="1"/>
</dbReference>
<evidence type="ECO:0000256" key="1">
    <source>
        <dbReference type="PROSITE-ProRule" id="PRU00176"/>
    </source>
</evidence>
<evidence type="ECO:0000259" key="3">
    <source>
        <dbReference type="PROSITE" id="PS50102"/>
    </source>
</evidence>
<dbReference type="Proteomes" id="UP001341840">
    <property type="component" value="Unassembled WGS sequence"/>
</dbReference>
<evidence type="ECO:0000313" key="5">
    <source>
        <dbReference type="Proteomes" id="UP001341840"/>
    </source>
</evidence>
<dbReference type="Pfam" id="PF00076">
    <property type="entry name" value="RRM_1"/>
    <property type="match status" value="1"/>
</dbReference>
<comment type="caution">
    <text evidence="4">The sequence shown here is derived from an EMBL/GenBank/DDBJ whole genome shotgun (WGS) entry which is preliminary data.</text>
</comment>
<name>A0ABU6R618_9FABA</name>
<keyword evidence="1" id="KW-0694">RNA-binding</keyword>
<keyword evidence="5" id="KW-1185">Reference proteome</keyword>
<organism evidence="4 5">
    <name type="scientific">Stylosanthes scabra</name>
    <dbReference type="NCBI Taxonomy" id="79078"/>
    <lineage>
        <taxon>Eukaryota</taxon>
        <taxon>Viridiplantae</taxon>
        <taxon>Streptophyta</taxon>
        <taxon>Embryophyta</taxon>
        <taxon>Tracheophyta</taxon>
        <taxon>Spermatophyta</taxon>
        <taxon>Magnoliopsida</taxon>
        <taxon>eudicotyledons</taxon>
        <taxon>Gunneridae</taxon>
        <taxon>Pentapetalae</taxon>
        <taxon>rosids</taxon>
        <taxon>fabids</taxon>
        <taxon>Fabales</taxon>
        <taxon>Fabaceae</taxon>
        <taxon>Papilionoideae</taxon>
        <taxon>50 kb inversion clade</taxon>
        <taxon>dalbergioids sensu lato</taxon>
        <taxon>Dalbergieae</taxon>
        <taxon>Pterocarpus clade</taxon>
        <taxon>Stylosanthes</taxon>
    </lineage>
</organism>
<accession>A0ABU6R618</accession>
<feature type="domain" description="RRM" evidence="3">
    <location>
        <begin position="1"/>
        <end position="90"/>
    </location>
</feature>
<sequence length="339" mass="38531">MGNGDRRSRWLENPVEQEGKKQRSELDENGKKSLIRTYGQVYVSRKRRRSSSKPFAFIRFDSRGGAERVVQKINGTFVGTSKMMVKLANSQRYGKDGIGMTRHGRSDGNDKEVALHPGQHDQLEVSKGNEGGSSKDDVRNAGPKRKTIMATPDSTQVDLLKRNVVAESLNTIRFGWTKEQIAENWEGPGEVECRDLGPFKCILSFESVEARDIALESPCLHSIFFEIGKLWGKPVMVDELTDYYLSYTCASILIDSYEWEMIHEWVTLQDGEYNFETYVKEFGRKMHSAQAYPGVCHEESLCREASISLREGEERKGKMIVVVGTHQKSPWLRHGKLRG</sequence>
<feature type="region of interest" description="Disordered" evidence="2">
    <location>
        <begin position="122"/>
        <end position="145"/>
    </location>
</feature>
<dbReference type="CDD" id="cd00590">
    <property type="entry name" value="RRM_SF"/>
    <property type="match status" value="1"/>
</dbReference>
<evidence type="ECO:0000256" key="2">
    <source>
        <dbReference type="SAM" id="MobiDB-lite"/>
    </source>
</evidence>
<dbReference type="SUPFAM" id="SSF54928">
    <property type="entry name" value="RNA-binding domain, RBD"/>
    <property type="match status" value="1"/>
</dbReference>
<protein>
    <recommendedName>
        <fullName evidence="3">RRM domain-containing protein</fullName>
    </recommendedName>
</protein>
<reference evidence="4 5" key="1">
    <citation type="journal article" date="2023" name="Plants (Basel)">
        <title>Bridging the Gap: Combining Genomics and Transcriptomics Approaches to Understand Stylosanthes scabra, an Orphan Legume from the Brazilian Caatinga.</title>
        <authorList>
            <person name="Ferreira-Neto J.R.C."/>
            <person name="da Silva M.D."/>
            <person name="Binneck E."/>
            <person name="de Melo N.F."/>
            <person name="da Silva R.H."/>
            <person name="de Melo A.L.T.M."/>
            <person name="Pandolfi V."/>
            <person name="Bustamante F.O."/>
            <person name="Brasileiro-Vidal A.C."/>
            <person name="Benko-Iseppon A.M."/>
        </authorList>
    </citation>
    <scope>NUCLEOTIDE SEQUENCE [LARGE SCALE GENOMIC DNA]</scope>
    <source>
        <tissue evidence="4">Leaves</tissue>
    </source>
</reference>
<evidence type="ECO:0000313" key="4">
    <source>
        <dbReference type="EMBL" id="MED6119377.1"/>
    </source>
</evidence>
<feature type="compositionally biased region" description="Basic and acidic residues" evidence="2">
    <location>
        <begin position="1"/>
        <end position="10"/>
    </location>
</feature>
<dbReference type="InterPro" id="IPR035979">
    <property type="entry name" value="RBD_domain_sf"/>
</dbReference>
<proteinExistence type="predicted"/>
<dbReference type="PROSITE" id="PS50102">
    <property type="entry name" value="RRM"/>
    <property type="match status" value="1"/>
</dbReference>
<dbReference type="InterPro" id="IPR000504">
    <property type="entry name" value="RRM_dom"/>
</dbReference>
<feature type="compositionally biased region" description="Basic and acidic residues" evidence="2">
    <location>
        <begin position="17"/>
        <end position="31"/>
    </location>
</feature>
<dbReference type="EMBL" id="JASCZI010030235">
    <property type="protein sequence ID" value="MED6119377.1"/>
    <property type="molecule type" value="Genomic_DNA"/>
</dbReference>
<feature type="region of interest" description="Disordered" evidence="2">
    <location>
        <begin position="1"/>
        <end position="31"/>
    </location>
</feature>
<gene>
    <name evidence="4" type="ORF">PIB30_011180</name>
</gene>
<dbReference type="InterPro" id="IPR012677">
    <property type="entry name" value="Nucleotide-bd_a/b_plait_sf"/>
</dbReference>